<feature type="region of interest" description="Disordered" evidence="1">
    <location>
        <begin position="80"/>
        <end position="150"/>
    </location>
</feature>
<evidence type="ECO:0000256" key="1">
    <source>
        <dbReference type="SAM" id="MobiDB-lite"/>
    </source>
</evidence>
<reference evidence="2" key="1">
    <citation type="journal article" date="2012" name="Nature">
        <title>The tomato genome sequence provides insights into fleshy fruit evolution.</title>
        <authorList>
            <consortium name="Tomato Genome Consortium"/>
        </authorList>
    </citation>
    <scope>NUCLEOTIDE SEQUENCE [LARGE SCALE GENOMIC DNA]</scope>
    <source>
        <strain evidence="2">cv. Heinz 1706</strain>
    </source>
</reference>
<dbReference type="AlphaFoldDB" id="K4CUD2"/>
<feature type="compositionally biased region" description="Basic and acidic residues" evidence="1">
    <location>
        <begin position="123"/>
        <end position="134"/>
    </location>
</feature>
<evidence type="ECO:0000313" key="3">
    <source>
        <dbReference type="Proteomes" id="UP000004994"/>
    </source>
</evidence>
<dbReference type="InParanoid" id="K4CUD2"/>
<dbReference type="EnsemblPlants" id="Solyc09g065050.1.1">
    <property type="protein sequence ID" value="Solyc09g065050.1.1"/>
    <property type="gene ID" value="Solyc09g065050.1"/>
</dbReference>
<sequence length="261" mass="27323">MTPRDLGVGAFGHSTSRFEGESRAGPRGTTPGGPRGEWNLGTAPRGLGVDGVGWGPQGTMLRGPKGGGWRASRHSARVLGRGGAGGLRQGASMSKGVAEPRRGGWASGHSSSWSEGGGGSQRLEVRERLNHDASRSGWGRGEPRGTGGWASRSLEVQGWLQAQCLEVQVGWGEGGFQGTTVEVLEAQYLEVWGDGGPQSTTPRGPSGGVHEATRSKGVALDMTPRDSGESGPQVTTPHLSLKMMSITQDNLTPLINHYKRP</sequence>
<feature type="region of interest" description="Disordered" evidence="1">
    <location>
        <begin position="194"/>
        <end position="213"/>
    </location>
</feature>
<feature type="region of interest" description="Disordered" evidence="1">
    <location>
        <begin position="1"/>
        <end position="38"/>
    </location>
</feature>
<dbReference type="HOGENOM" id="CLU_1067143_0_0_1"/>
<evidence type="ECO:0000313" key="2">
    <source>
        <dbReference type="EnsemblPlants" id="Solyc09g065050.1.1"/>
    </source>
</evidence>
<feature type="compositionally biased region" description="Gly residues" evidence="1">
    <location>
        <begin position="138"/>
        <end position="148"/>
    </location>
</feature>
<feature type="compositionally biased region" description="Low complexity" evidence="1">
    <location>
        <begin position="103"/>
        <end position="114"/>
    </location>
</feature>
<organism evidence="2">
    <name type="scientific">Solanum lycopersicum</name>
    <name type="common">Tomato</name>
    <name type="synonym">Lycopersicon esculentum</name>
    <dbReference type="NCBI Taxonomy" id="4081"/>
    <lineage>
        <taxon>Eukaryota</taxon>
        <taxon>Viridiplantae</taxon>
        <taxon>Streptophyta</taxon>
        <taxon>Embryophyta</taxon>
        <taxon>Tracheophyta</taxon>
        <taxon>Spermatophyta</taxon>
        <taxon>Magnoliopsida</taxon>
        <taxon>eudicotyledons</taxon>
        <taxon>Gunneridae</taxon>
        <taxon>Pentapetalae</taxon>
        <taxon>asterids</taxon>
        <taxon>lamiids</taxon>
        <taxon>Solanales</taxon>
        <taxon>Solanaceae</taxon>
        <taxon>Solanoideae</taxon>
        <taxon>Solaneae</taxon>
        <taxon>Solanum</taxon>
        <taxon>Solanum subgen. Lycopersicon</taxon>
    </lineage>
</organism>
<dbReference type="PaxDb" id="4081-Solyc09g065050.1.1"/>
<protein>
    <submittedName>
        <fullName evidence="2">Uncharacterized protein</fullName>
    </submittedName>
</protein>
<dbReference type="Gramene" id="Solyc09g065050.1.1">
    <property type="protein sequence ID" value="Solyc09g065050.1.1"/>
    <property type="gene ID" value="Solyc09g065050.1"/>
</dbReference>
<dbReference type="Proteomes" id="UP000004994">
    <property type="component" value="Chromosome 9"/>
</dbReference>
<reference evidence="2" key="2">
    <citation type="submission" date="2013-04" db="UniProtKB">
        <authorList>
            <consortium name="EnsemblPlants"/>
        </authorList>
    </citation>
    <scope>IDENTIFICATION</scope>
    <source>
        <strain evidence="2">cv. Heinz 1706</strain>
    </source>
</reference>
<name>K4CUD2_SOLLC</name>
<proteinExistence type="predicted"/>
<keyword evidence="3" id="KW-1185">Reference proteome</keyword>
<accession>K4CUD2</accession>